<feature type="transmembrane region" description="Helical" evidence="7">
    <location>
        <begin position="391"/>
        <end position="413"/>
    </location>
</feature>
<dbReference type="InterPro" id="IPR001851">
    <property type="entry name" value="ABC_transp_permease"/>
</dbReference>
<evidence type="ECO:0000256" key="2">
    <source>
        <dbReference type="ARBA" id="ARBA00022475"/>
    </source>
</evidence>
<dbReference type="PANTHER" id="PTHR47089:SF1">
    <property type="entry name" value="GUANOSINE ABC TRANSPORTER PERMEASE PROTEIN NUPP"/>
    <property type="match status" value="1"/>
</dbReference>
<keyword evidence="3 7" id="KW-0812">Transmembrane</keyword>
<feature type="region of interest" description="Disordered" evidence="6">
    <location>
        <begin position="1"/>
        <end position="28"/>
    </location>
</feature>
<feature type="transmembrane region" description="Helical" evidence="7">
    <location>
        <begin position="311"/>
        <end position="334"/>
    </location>
</feature>
<keyword evidence="5 7" id="KW-0472">Membrane</keyword>
<dbReference type="GO" id="GO:0005886">
    <property type="term" value="C:plasma membrane"/>
    <property type="evidence" value="ECO:0007669"/>
    <property type="project" value="UniProtKB-SubCell"/>
</dbReference>
<protein>
    <recommendedName>
        <fullName evidence="10">Nucleoside ABC transporter membrane protein</fullName>
    </recommendedName>
</protein>
<dbReference type="PANTHER" id="PTHR47089">
    <property type="entry name" value="ABC TRANSPORTER, PERMEASE PROTEIN"/>
    <property type="match status" value="1"/>
</dbReference>
<feature type="compositionally biased region" description="Basic and acidic residues" evidence="6">
    <location>
        <begin position="16"/>
        <end position="27"/>
    </location>
</feature>
<organism evidence="8 9">
    <name type="scientific">Egicoccus halophilus</name>
    <dbReference type="NCBI Taxonomy" id="1670830"/>
    <lineage>
        <taxon>Bacteria</taxon>
        <taxon>Bacillati</taxon>
        <taxon>Actinomycetota</taxon>
        <taxon>Nitriliruptoria</taxon>
        <taxon>Egicoccales</taxon>
        <taxon>Egicoccaceae</taxon>
        <taxon>Egicoccus</taxon>
    </lineage>
</organism>
<reference evidence="8" key="1">
    <citation type="journal article" date="2014" name="Int. J. Syst. Evol. Microbiol.">
        <title>Complete genome sequence of Corynebacterium casei LMG S-19264T (=DSM 44701T), isolated from a smear-ripened cheese.</title>
        <authorList>
            <consortium name="US DOE Joint Genome Institute (JGI-PGF)"/>
            <person name="Walter F."/>
            <person name="Albersmeier A."/>
            <person name="Kalinowski J."/>
            <person name="Ruckert C."/>
        </authorList>
    </citation>
    <scope>NUCLEOTIDE SEQUENCE</scope>
    <source>
        <strain evidence="8">CGMCC 1.14988</strain>
    </source>
</reference>
<dbReference type="RefSeq" id="WP_205745180.1">
    <property type="nucleotide sequence ID" value="NZ_BMHA01000003.1"/>
</dbReference>
<feature type="transmembrane region" description="Helical" evidence="7">
    <location>
        <begin position="128"/>
        <end position="152"/>
    </location>
</feature>
<dbReference type="AlphaFoldDB" id="A0A8J3A6Q9"/>
<accession>A0A8J3A6Q9</accession>
<feature type="transmembrane region" description="Helical" evidence="7">
    <location>
        <begin position="183"/>
        <end position="202"/>
    </location>
</feature>
<dbReference type="CDD" id="cd06580">
    <property type="entry name" value="TM_PBP1_transp_TpRbsC_like"/>
    <property type="match status" value="1"/>
</dbReference>
<keyword evidence="9" id="KW-1185">Reference proteome</keyword>
<feature type="transmembrane region" description="Helical" evidence="7">
    <location>
        <begin position="59"/>
        <end position="80"/>
    </location>
</feature>
<evidence type="ECO:0000313" key="8">
    <source>
        <dbReference type="EMBL" id="GGI04761.1"/>
    </source>
</evidence>
<reference evidence="8" key="2">
    <citation type="submission" date="2020-09" db="EMBL/GenBank/DDBJ databases">
        <authorList>
            <person name="Sun Q."/>
            <person name="Zhou Y."/>
        </authorList>
    </citation>
    <scope>NUCLEOTIDE SEQUENCE</scope>
    <source>
        <strain evidence="8">CGMCC 1.14988</strain>
    </source>
</reference>
<feature type="transmembrane region" description="Helical" evidence="7">
    <location>
        <begin position="214"/>
        <end position="234"/>
    </location>
</feature>
<proteinExistence type="predicted"/>
<evidence type="ECO:0000256" key="4">
    <source>
        <dbReference type="ARBA" id="ARBA00022989"/>
    </source>
</evidence>
<feature type="transmembrane region" description="Helical" evidence="7">
    <location>
        <begin position="100"/>
        <end position="121"/>
    </location>
</feature>
<evidence type="ECO:0000256" key="1">
    <source>
        <dbReference type="ARBA" id="ARBA00004651"/>
    </source>
</evidence>
<dbReference type="Proteomes" id="UP000650511">
    <property type="component" value="Unassembled WGS sequence"/>
</dbReference>
<feature type="transmembrane region" description="Helical" evidence="7">
    <location>
        <begin position="346"/>
        <end position="371"/>
    </location>
</feature>
<comment type="subcellular location">
    <subcellularLocation>
        <location evidence="1">Cell membrane</location>
        <topology evidence="1">Multi-pass membrane protein</topology>
    </subcellularLocation>
</comment>
<sequence>MSDSDDRSRVPAGSRETTETDDQRAELEAAAARDSATTSATLDASLAQRLAKAVTGASVLTTLLAIFSALVVGAFVILASDEATREALGYFTARPGDTFAAAWNAVGGAYGALITGSVGGVGQLSETLVAATPLILTGLAVAIPLRAGLFNIGAEGQLIAGGLTAALVGFTLSGLPLLVHLPLAVLAGLAGGFLYGWLPGVLKARTGAHEVITTIMLNNIAILSTNFLLTTALFRRPDRTDPISRSVEESARLPRLPFIDSQRVNFGLIVALLVAVAMFWFLERSTRGFEINAVGQNADAALAAGMNPGRVVILAMALGGALAGTGGAAEILGIHHRITPGFSAGLGFDGITVALLGRGGVGGTVAAGLLFGALRAGGRTMQATTGTSLDLVVVIQALIIVFIAAPGLVRAIYRIRTADTGTQIAKGWGS</sequence>
<evidence type="ECO:0000256" key="3">
    <source>
        <dbReference type="ARBA" id="ARBA00022692"/>
    </source>
</evidence>
<evidence type="ECO:0000256" key="5">
    <source>
        <dbReference type="ARBA" id="ARBA00023136"/>
    </source>
</evidence>
<dbReference type="GO" id="GO:0022857">
    <property type="term" value="F:transmembrane transporter activity"/>
    <property type="evidence" value="ECO:0007669"/>
    <property type="project" value="InterPro"/>
</dbReference>
<evidence type="ECO:0000256" key="6">
    <source>
        <dbReference type="SAM" id="MobiDB-lite"/>
    </source>
</evidence>
<evidence type="ECO:0008006" key="10">
    <source>
        <dbReference type="Google" id="ProtNLM"/>
    </source>
</evidence>
<keyword evidence="4 7" id="KW-1133">Transmembrane helix</keyword>
<feature type="transmembrane region" description="Helical" evidence="7">
    <location>
        <begin position="158"/>
        <end position="178"/>
    </location>
</feature>
<evidence type="ECO:0000313" key="9">
    <source>
        <dbReference type="Proteomes" id="UP000650511"/>
    </source>
</evidence>
<feature type="transmembrane region" description="Helical" evidence="7">
    <location>
        <begin position="264"/>
        <end position="282"/>
    </location>
</feature>
<comment type="caution">
    <text evidence="8">The sequence shown here is derived from an EMBL/GenBank/DDBJ whole genome shotgun (WGS) entry which is preliminary data.</text>
</comment>
<dbReference type="EMBL" id="BMHA01000003">
    <property type="protein sequence ID" value="GGI04761.1"/>
    <property type="molecule type" value="Genomic_DNA"/>
</dbReference>
<gene>
    <name evidence="8" type="ORF">GCM10011354_10710</name>
</gene>
<name>A0A8J3A6Q9_9ACTN</name>
<evidence type="ECO:0000256" key="7">
    <source>
        <dbReference type="SAM" id="Phobius"/>
    </source>
</evidence>
<dbReference type="Pfam" id="PF02653">
    <property type="entry name" value="BPD_transp_2"/>
    <property type="match status" value="1"/>
</dbReference>
<keyword evidence="2" id="KW-1003">Cell membrane</keyword>